<dbReference type="EMBL" id="CAJFCW020000003">
    <property type="protein sequence ID" value="CAG9105820.1"/>
    <property type="molecule type" value="Genomic_DNA"/>
</dbReference>
<evidence type="ECO:0000313" key="4">
    <source>
        <dbReference type="Proteomes" id="UP000614601"/>
    </source>
</evidence>
<keyword evidence="4" id="KW-1185">Reference proteome</keyword>
<sequence length="103" mass="11590">MEMKLNLLCMTMVITLFQHTRASIFAYSDAIPVILNPINAEQIAIMHPKMLTLKHSPTVSPKSPTLSSKSKLSKKRRSLATAQTEGAKPSNRLMLTKPFWPWP</sequence>
<feature type="compositionally biased region" description="Low complexity" evidence="1">
    <location>
        <begin position="56"/>
        <end position="70"/>
    </location>
</feature>
<evidence type="ECO:0000256" key="2">
    <source>
        <dbReference type="SAM" id="SignalP"/>
    </source>
</evidence>
<evidence type="ECO:0000256" key="1">
    <source>
        <dbReference type="SAM" id="MobiDB-lite"/>
    </source>
</evidence>
<dbReference type="Proteomes" id="UP000614601">
    <property type="component" value="Unassembled WGS sequence"/>
</dbReference>
<dbReference type="Proteomes" id="UP000783686">
    <property type="component" value="Unassembled WGS sequence"/>
</dbReference>
<reference evidence="3" key="1">
    <citation type="submission" date="2020-09" db="EMBL/GenBank/DDBJ databases">
        <authorList>
            <person name="Kikuchi T."/>
        </authorList>
    </citation>
    <scope>NUCLEOTIDE SEQUENCE</scope>
    <source>
        <strain evidence="3">SH1</strain>
    </source>
</reference>
<proteinExistence type="predicted"/>
<keyword evidence="2" id="KW-0732">Signal</keyword>
<feature type="signal peptide" evidence="2">
    <location>
        <begin position="1"/>
        <end position="22"/>
    </location>
</feature>
<protein>
    <submittedName>
        <fullName evidence="3">Uncharacterized protein</fullName>
    </submittedName>
</protein>
<name>A0A811KJD4_9BILA</name>
<feature type="region of interest" description="Disordered" evidence="1">
    <location>
        <begin position="55"/>
        <end position="90"/>
    </location>
</feature>
<organism evidence="3 4">
    <name type="scientific">Bursaphelenchus okinawaensis</name>
    <dbReference type="NCBI Taxonomy" id="465554"/>
    <lineage>
        <taxon>Eukaryota</taxon>
        <taxon>Metazoa</taxon>
        <taxon>Ecdysozoa</taxon>
        <taxon>Nematoda</taxon>
        <taxon>Chromadorea</taxon>
        <taxon>Rhabditida</taxon>
        <taxon>Tylenchina</taxon>
        <taxon>Tylenchomorpha</taxon>
        <taxon>Aphelenchoidea</taxon>
        <taxon>Aphelenchoididae</taxon>
        <taxon>Bursaphelenchus</taxon>
    </lineage>
</organism>
<gene>
    <name evidence="3" type="ORF">BOKJ2_LOCUS6560</name>
</gene>
<dbReference type="EMBL" id="CAJFDH010000003">
    <property type="protein sequence ID" value="CAD5216372.1"/>
    <property type="molecule type" value="Genomic_DNA"/>
</dbReference>
<accession>A0A811KJD4</accession>
<evidence type="ECO:0000313" key="3">
    <source>
        <dbReference type="EMBL" id="CAD5216372.1"/>
    </source>
</evidence>
<feature type="chain" id="PRO_5036221013" evidence="2">
    <location>
        <begin position="23"/>
        <end position="103"/>
    </location>
</feature>
<comment type="caution">
    <text evidence="3">The sequence shown here is derived from an EMBL/GenBank/DDBJ whole genome shotgun (WGS) entry which is preliminary data.</text>
</comment>
<dbReference type="AlphaFoldDB" id="A0A811KJD4"/>